<proteinExistence type="predicted"/>
<feature type="compositionally biased region" description="Low complexity" evidence="1">
    <location>
        <begin position="122"/>
        <end position="138"/>
    </location>
</feature>
<dbReference type="AlphaFoldDB" id="A0A8D8CTI6"/>
<feature type="compositionally biased region" description="Polar residues" evidence="1">
    <location>
        <begin position="64"/>
        <end position="89"/>
    </location>
</feature>
<accession>A0A8D8CTI6</accession>
<feature type="region of interest" description="Disordered" evidence="1">
    <location>
        <begin position="1"/>
        <end position="194"/>
    </location>
</feature>
<sequence>MKRRKRPKRKRRKKRKRKKRKRPNRWTRVVRFPAPRSAERPGASCGPATGASSSTTHRHGPPSGNDQMISVSVPTLTKPSPFRPSSCSEMSPPRSYPPKWPSPPPPPLPSPPQRKARKQPRLRWTSSRSSPSRNPAPTRSKKCPAKSSKPTSKRPSKRPHRLRRAATIRKRRPSPWKPKHVPRVNAPSFRWTCA</sequence>
<feature type="compositionally biased region" description="Basic residues" evidence="1">
    <location>
        <begin position="151"/>
        <end position="182"/>
    </location>
</feature>
<reference evidence="2" key="1">
    <citation type="submission" date="2021-05" db="EMBL/GenBank/DDBJ databases">
        <authorList>
            <person name="Alioto T."/>
            <person name="Alioto T."/>
            <person name="Gomez Garrido J."/>
        </authorList>
    </citation>
    <scope>NUCLEOTIDE SEQUENCE</scope>
</reference>
<evidence type="ECO:0000256" key="1">
    <source>
        <dbReference type="SAM" id="MobiDB-lite"/>
    </source>
</evidence>
<dbReference type="EMBL" id="HBUE01139748">
    <property type="protein sequence ID" value="CAG6500199.1"/>
    <property type="molecule type" value="Transcribed_RNA"/>
</dbReference>
<feature type="compositionally biased region" description="Pro residues" evidence="1">
    <location>
        <begin position="94"/>
        <end position="112"/>
    </location>
</feature>
<evidence type="ECO:0000313" key="2">
    <source>
        <dbReference type="EMBL" id="CAG6500199.1"/>
    </source>
</evidence>
<feature type="compositionally biased region" description="Basic residues" evidence="1">
    <location>
        <begin position="1"/>
        <end position="25"/>
    </location>
</feature>
<organism evidence="2">
    <name type="scientific">Culex pipiens</name>
    <name type="common">House mosquito</name>
    <dbReference type="NCBI Taxonomy" id="7175"/>
    <lineage>
        <taxon>Eukaryota</taxon>
        <taxon>Metazoa</taxon>
        <taxon>Ecdysozoa</taxon>
        <taxon>Arthropoda</taxon>
        <taxon>Hexapoda</taxon>
        <taxon>Insecta</taxon>
        <taxon>Pterygota</taxon>
        <taxon>Neoptera</taxon>
        <taxon>Endopterygota</taxon>
        <taxon>Diptera</taxon>
        <taxon>Nematocera</taxon>
        <taxon>Culicoidea</taxon>
        <taxon>Culicidae</taxon>
        <taxon>Culicinae</taxon>
        <taxon>Culicini</taxon>
        <taxon>Culex</taxon>
        <taxon>Culex</taxon>
    </lineage>
</organism>
<protein>
    <submittedName>
        <fullName evidence="2">(northern house mosquito) hypothetical protein</fullName>
    </submittedName>
</protein>
<name>A0A8D8CTI6_CULPI</name>